<protein>
    <submittedName>
        <fullName evidence="4">Coiled-coil domain-containing protein 112-like</fullName>
    </submittedName>
</protein>
<gene>
    <name evidence="4" type="primary">LOC105359558</name>
</gene>
<dbReference type="PANTHER" id="PTHR21549:SF0">
    <property type="entry name" value="COILED-COIL DOMAIN-CONTAINING PROTEIN 112"/>
    <property type="match status" value="1"/>
</dbReference>
<dbReference type="RefSeq" id="XP_011494475.1">
    <property type="nucleotide sequence ID" value="XM_011496173.1"/>
</dbReference>
<evidence type="ECO:0000256" key="1">
    <source>
        <dbReference type="ARBA" id="ARBA00023054"/>
    </source>
</evidence>
<name>A0AAJ6VKX4_9HYME</name>
<proteinExistence type="predicted"/>
<dbReference type="GeneID" id="105359558"/>
<evidence type="ECO:0000313" key="3">
    <source>
        <dbReference type="Proteomes" id="UP000695007"/>
    </source>
</evidence>
<dbReference type="Proteomes" id="UP000695007">
    <property type="component" value="Unplaced"/>
</dbReference>
<evidence type="ECO:0000256" key="2">
    <source>
        <dbReference type="SAM" id="Coils"/>
    </source>
</evidence>
<feature type="coiled-coil region" evidence="2">
    <location>
        <begin position="286"/>
        <end position="327"/>
    </location>
</feature>
<accession>A0AAJ6VKX4</accession>
<keyword evidence="1 2" id="KW-0175">Coiled coil</keyword>
<dbReference type="KEGG" id="csol:105359558"/>
<dbReference type="AlphaFoldDB" id="A0AAJ6VKX4"/>
<evidence type="ECO:0000313" key="4">
    <source>
        <dbReference type="RefSeq" id="XP_011494475.1"/>
    </source>
</evidence>
<organism evidence="3 4">
    <name type="scientific">Ceratosolen solmsi marchali</name>
    <dbReference type="NCBI Taxonomy" id="326594"/>
    <lineage>
        <taxon>Eukaryota</taxon>
        <taxon>Metazoa</taxon>
        <taxon>Ecdysozoa</taxon>
        <taxon>Arthropoda</taxon>
        <taxon>Hexapoda</taxon>
        <taxon>Insecta</taxon>
        <taxon>Pterygota</taxon>
        <taxon>Neoptera</taxon>
        <taxon>Endopterygota</taxon>
        <taxon>Hymenoptera</taxon>
        <taxon>Apocrita</taxon>
        <taxon>Proctotrupomorpha</taxon>
        <taxon>Chalcidoidea</taxon>
        <taxon>Agaonidae</taxon>
        <taxon>Agaoninae</taxon>
        <taxon>Ceratosolen</taxon>
    </lineage>
</organism>
<dbReference type="PANTHER" id="PTHR21549">
    <property type="entry name" value="MUTATED IN BLADDER CANCER 1"/>
    <property type="match status" value="1"/>
</dbReference>
<reference evidence="4" key="1">
    <citation type="submission" date="2025-08" db="UniProtKB">
        <authorList>
            <consortium name="RefSeq"/>
        </authorList>
    </citation>
    <scope>IDENTIFICATION</scope>
</reference>
<keyword evidence="3" id="KW-1185">Reference proteome</keyword>
<sequence>MSNTSKFQHLKLYFRLKHEEDVITKSVEAFMINSKCLDPEFWDNLKRHIAKFENERQRLADSLKETITNMYEELKSVKVVISKAKDEKIELGTFKRKLQFLWKKIQELKSLCNNSINTLAGEQNNINADFNALEGIVNRHKNFNSSGACHQKNLQFKEKHESPKECDYNQVKDLCSLLAKTGHTGNWSEDDHLLFLKLRKKHKSVASLVLSIQAKCPDLTKENIINHEAWYKTYLELRKKQKLKLEEWRKCKRTEQLGKVTKVEETRQVVIADRLLDHPEHKKAMVERKKEMVRQWREQRETLQAVNEEQLRKCLRAKKEIKENRRRARAMKLKKLIIQSKNNEILVEKEDPTKCNGIAYPSFMSNFLLHMYRYCLLFERPFSSFKTCLKLNIRRLSQPIKYKFFKSKESTFLKETKAFQAKHEKIEEKKTETFFYIKDLPTRICVSWKSYDVPESYRQR</sequence>
<dbReference type="InterPro" id="IPR039902">
    <property type="entry name" value="CCDC148/CCDC112"/>
</dbReference>